<dbReference type="InterPro" id="IPR049890">
    <property type="entry name" value="VlpA-F-like_signal"/>
</dbReference>
<evidence type="ECO:0000256" key="3">
    <source>
        <dbReference type="ARBA" id="ARBA00022729"/>
    </source>
</evidence>
<evidence type="ECO:0000256" key="7">
    <source>
        <dbReference type="ARBA" id="ARBA00023288"/>
    </source>
</evidence>
<dbReference type="NCBIfam" id="NF033817">
    <property type="entry name" value="Mplas_variab_LP"/>
    <property type="match status" value="1"/>
</dbReference>
<evidence type="ECO:0000313" key="9">
    <source>
        <dbReference type="EMBL" id="UZW64174.1"/>
    </source>
</evidence>
<sequence>MKKFEFLLLGSATLPLMAVAAACGAQQEKVKEPDFVHETLTDAEKTAFQSAVGSNLRTMGRMRLVVRAALVNNDKTLVSRFTTLAGEDATKKAAVETFKTEWTGKWGALFGTLSDGDKNVFSGENKYANGTATLAEYQALKTAFTEKAKDLLASVAKVVKALGLGDLSDDYKTYLDSANVSALQTRFNYTGALVPNSSTLNDFERFLESIVGEDTSKDQSNPTPTGNMVTVLSGLEDNAVFSKTVMSLVALLTDRMVRLVEGAEAAKVLVSTGTATAEAAKETYLALRKYDKWPASTLKTRGAALSTPVQALGPVLKNVETVLSPLFAEGGKGKSLVDTLKAKESKTDKETMLLSRLESLANLAKANSELEKLSSLVYKDGVALDYEAAVLKSVKTYADFYAKVGLSWQWALNVLLWANPAKDLVTYFTASGLADKFADKKADVEAVVAEVTKLNVAATLANFDKFKAAGDTLNLGLFNQKARALTSHLQAMLAATKK</sequence>
<dbReference type="Proteomes" id="UP001164481">
    <property type="component" value="Chromosome"/>
</dbReference>
<evidence type="ECO:0000256" key="8">
    <source>
        <dbReference type="SAM" id="SignalP"/>
    </source>
</evidence>
<evidence type="ECO:0000256" key="1">
    <source>
        <dbReference type="ARBA" id="ARBA00004193"/>
    </source>
</evidence>
<comment type="subcellular location">
    <subcellularLocation>
        <location evidence="1">Cell membrane</location>
        <topology evidence="1">Lipid-anchor</topology>
    </subcellularLocation>
</comment>
<keyword evidence="3 8" id="KW-0732">Signal</keyword>
<keyword evidence="7 9" id="KW-0449">Lipoprotein</keyword>
<evidence type="ECO:0000256" key="6">
    <source>
        <dbReference type="ARBA" id="ARBA00023139"/>
    </source>
</evidence>
<dbReference type="AlphaFoldDB" id="A0AAX3F0E2"/>
<feature type="chain" id="PRO_5043444129" evidence="8">
    <location>
        <begin position="21"/>
        <end position="498"/>
    </location>
</feature>
<dbReference type="PROSITE" id="PS51257">
    <property type="entry name" value="PROKAR_LIPOPROTEIN"/>
    <property type="match status" value="1"/>
</dbReference>
<evidence type="ECO:0000313" key="10">
    <source>
        <dbReference type="Proteomes" id="UP001164481"/>
    </source>
</evidence>
<organism evidence="9 10">
    <name type="scientific">Mycoplasmopsis synoviae</name>
    <name type="common">Mycoplasma synoviae</name>
    <dbReference type="NCBI Taxonomy" id="2109"/>
    <lineage>
        <taxon>Bacteria</taxon>
        <taxon>Bacillati</taxon>
        <taxon>Mycoplasmatota</taxon>
        <taxon>Mycoplasmoidales</taxon>
        <taxon>Metamycoplasmataceae</taxon>
        <taxon>Mycoplasmopsis</taxon>
    </lineage>
</organism>
<reference evidence="9" key="2">
    <citation type="submission" date="2022-11" db="EMBL/GenBank/DDBJ databases">
        <title>complete genomes of mycoplasma synoviae ZX313 strain and SD2 strain.</title>
        <authorList>
            <person name="Zhong Q."/>
        </authorList>
    </citation>
    <scope>NUCLEOTIDE SEQUENCE</scope>
    <source>
        <strain evidence="9">SD2</strain>
    </source>
</reference>
<evidence type="ECO:0000256" key="5">
    <source>
        <dbReference type="ARBA" id="ARBA00023136"/>
    </source>
</evidence>
<dbReference type="RefSeq" id="WP_154221360.1">
    <property type="nucleotide sequence ID" value="NZ_CP034544.1"/>
</dbReference>
<feature type="signal peptide" evidence="8">
    <location>
        <begin position="1"/>
        <end position="20"/>
    </location>
</feature>
<dbReference type="EMBL" id="CP107525">
    <property type="protein sequence ID" value="UZW64174.1"/>
    <property type="molecule type" value="Genomic_DNA"/>
</dbReference>
<protein>
    <submittedName>
        <fullName evidence="9">Variable surface lipoprotein</fullName>
    </submittedName>
</protein>
<keyword evidence="4" id="KW-0677">Repeat</keyword>
<evidence type="ECO:0000256" key="4">
    <source>
        <dbReference type="ARBA" id="ARBA00022737"/>
    </source>
</evidence>
<proteinExistence type="predicted"/>
<reference evidence="9" key="1">
    <citation type="submission" date="2022-10" db="EMBL/GenBank/DDBJ databases">
        <authorList>
            <person name="Wei X."/>
        </authorList>
    </citation>
    <scope>NUCLEOTIDE SEQUENCE</scope>
    <source>
        <strain evidence="9">SD2</strain>
    </source>
</reference>
<accession>A0AAX3F0E2</accession>
<gene>
    <name evidence="9" type="ORF">OIE46_02185</name>
</gene>
<evidence type="ECO:0000256" key="2">
    <source>
        <dbReference type="ARBA" id="ARBA00022475"/>
    </source>
</evidence>
<dbReference type="GO" id="GO:0005886">
    <property type="term" value="C:plasma membrane"/>
    <property type="evidence" value="ECO:0007669"/>
    <property type="project" value="UniProtKB-SubCell"/>
</dbReference>
<keyword evidence="5" id="KW-0472">Membrane</keyword>
<name>A0AAX3F0E2_MYCSY</name>
<keyword evidence="6" id="KW-0564">Palmitate</keyword>
<keyword evidence="2" id="KW-1003">Cell membrane</keyword>